<dbReference type="EMBL" id="RCMI01000467">
    <property type="protein sequence ID" value="KAG2909459.1"/>
    <property type="molecule type" value="Genomic_DNA"/>
</dbReference>
<accession>A0A329RIK9</accession>
<evidence type="ECO:0000313" key="11">
    <source>
        <dbReference type="EMBL" id="RAW23172.1"/>
    </source>
</evidence>
<dbReference type="SUPFAM" id="SSF50494">
    <property type="entry name" value="Trypsin-like serine proteases"/>
    <property type="match status" value="1"/>
</dbReference>
<evidence type="ECO:0000313" key="9">
    <source>
        <dbReference type="EMBL" id="KAG2909459.1"/>
    </source>
</evidence>
<dbReference type="AlphaFoldDB" id="A0A329RIK9"/>
<dbReference type="GO" id="GO:0004252">
    <property type="term" value="F:serine-type endopeptidase activity"/>
    <property type="evidence" value="ECO:0007669"/>
    <property type="project" value="InterPro"/>
</dbReference>
<dbReference type="GO" id="GO:0005576">
    <property type="term" value="C:extracellular region"/>
    <property type="evidence" value="ECO:0007669"/>
    <property type="project" value="UniProtKB-SubCell"/>
</dbReference>
<name>A0A329RIK9_9STRA</name>
<evidence type="ECO:0000313" key="12">
    <source>
        <dbReference type="Proteomes" id="UP000251314"/>
    </source>
</evidence>
<feature type="domain" description="Peptidase S1" evidence="7">
    <location>
        <begin position="54"/>
        <end position="118"/>
    </location>
</feature>
<comment type="subcellular location">
    <subcellularLocation>
        <location evidence="1">Secreted</location>
    </subcellularLocation>
</comment>
<evidence type="ECO:0000313" key="8">
    <source>
        <dbReference type="EMBL" id="KAG2853516.1"/>
    </source>
</evidence>
<evidence type="ECO:0000256" key="3">
    <source>
        <dbReference type="ARBA" id="ARBA00022729"/>
    </source>
</evidence>
<dbReference type="EMBL" id="RCML01000486">
    <property type="protein sequence ID" value="KAG2975644.1"/>
    <property type="molecule type" value="Genomic_DNA"/>
</dbReference>
<organism evidence="11 12">
    <name type="scientific">Phytophthora cactorum</name>
    <dbReference type="NCBI Taxonomy" id="29920"/>
    <lineage>
        <taxon>Eukaryota</taxon>
        <taxon>Sar</taxon>
        <taxon>Stramenopiles</taxon>
        <taxon>Oomycota</taxon>
        <taxon>Peronosporomycetes</taxon>
        <taxon>Peronosporales</taxon>
        <taxon>Peronosporaceae</taxon>
        <taxon>Phytophthora</taxon>
    </lineage>
</organism>
<dbReference type="VEuPathDB" id="FungiDB:PC110_g20392"/>
<dbReference type="InterPro" id="IPR009003">
    <property type="entry name" value="Peptidase_S1_PA"/>
</dbReference>
<dbReference type="Proteomes" id="UP000251314">
    <property type="component" value="Unassembled WGS sequence"/>
</dbReference>
<keyword evidence="3" id="KW-0732">Signal</keyword>
<dbReference type="Gene3D" id="2.40.10.10">
    <property type="entry name" value="Trypsin-like serine proteases"/>
    <property type="match status" value="1"/>
</dbReference>
<reference evidence="8" key="2">
    <citation type="submission" date="2018-10" db="EMBL/GenBank/DDBJ databases">
        <title>Effector identification in a new, highly contiguous assembly of the strawberry crown rot pathogen Phytophthora cactorum.</title>
        <authorList>
            <person name="Armitage A.D."/>
            <person name="Nellist C.F."/>
            <person name="Bates H."/>
            <person name="Vickerstaff R.J."/>
            <person name="Harrison R.J."/>
        </authorList>
    </citation>
    <scope>NUCLEOTIDE SEQUENCE</scope>
    <source>
        <strain evidence="8">15-7</strain>
        <strain evidence="9">4032</strain>
        <strain evidence="10">P415</strain>
    </source>
</reference>
<keyword evidence="12" id="KW-1185">Reference proteome</keyword>
<keyword evidence="2" id="KW-0964">Secreted</keyword>
<evidence type="ECO:0000256" key="5">
    <source>
        <dbReference type="ARBA" id="ARBA00023157"/>
    </source>
</evidence>
<dbReference type="Pfam" id="PF00089">
    <property type="entry name" value="Trypsin"/>
    <property type="match status" value="1"/>
</dbReference>
<reference evidence="11 12" key="1">
    <citation type="submission" date="2018-01" db="EMBL/GenBank/DDBJ databases">
        <title>Draft genome of the strawberry crown rot pathogen Phytophthora cactorum.</title>
        <authorList>
            <person name="Armitage A.D."/>
            <person name="Lysoe E."/>
            <person name="Nellist C.F."/>
            <person name="Harrison R.J."/>
            <person name="Brurberg M.B."/>
        </authorList>
    </citation>
    <scope>NUCLEOTIDE SEQUENCE [LARGE SCALE GENOMIC DNA]</scope>
    <source>
        <strain evidence="11 12">10300</strain>
    </source>
</reference>
<dbReference type="Proteomes" id="UP000697107">
    <property type="component" value="Unassembled WGS sequence"/>
</dbReference>
<sequence length="152" mass="16060">MRVKLTQLGEIISILSKFIYDYEFSSAINTAVSPTITVGSNNSTGLSTNQESCIYGGLDTDVDRYPFTTSLRFDPDGKTFCGGTLVAPPSILTAEHCIKTDKGQIYASLGSELGSGAGSGLAEQIKAVEAFDSKDTVTPCTTTTCTFTTLVC</sequence>
<keyword evidence="5" id="KW-1015">Disulfide bond</keyword>
<dbReference type="Proteomes" id="UP000735874">
    <property type="component" value="Unassembled WGS sequence"/>
</dbReference>
<evidence type="ECO:0000313" key="10">
    <source>
        <dbReference type="EMBL" id="KAG2975644.1"/>
    </source>
</evidence>
<dbReference type="Proteomes" id="UP000774804">
    <property type="component" value="Unassembled WGS sequence"/>
</dbReference>
<gene>
    <name evidence="11" type="ORF">PC110_g20392</name>
    <name evidence="8" type="ORF">PC113_g14102</name>
    <name evidence="9" type="ORF">PC115_g13230</name>
    <name evidence="10" type="ORF">PC118_g13801</name>
</gene>
<dbReference type="GO" id="GO:0006508">
    <property type="term" value="P:proteolysis"/>
    <property type="evidence" value="ECO:0007669"/>
    <property type="project" value="InterPro"/>
</dbReference>
<keyword evidence="6" id="KW-0325">Glycoprotein</keyword>
<keyword evidence="4" id="KW-0843">Virulence</keyword>
<evidence type="ECO:0000256" key="2">
    <source>
        <dbReference type="ARBA" id="ARBA00022525"/>
    </source>
</evidence>
<dbReference type="InterPro" id="IPR043504">
    <property type="entry name" value="Peptidase_S1_PA_chymotrypsin"/>
</dbReference>
<dbReference type="EMBL" id="MJFZ01001117">
    <property type="protein sequence ID" value="RAW23172.1"/>
    <property type="molecule type" value="Genomic_DNA"/>
</dbReference>
<dbReference type="PANTHER" id="PTHR24276">
    <property type="entry name" value="POLYSERASE-RELATED"/>
    <property type="match status" value="1"/>
</dbReference>
<comment type="caution">
    <text evidence="11">The sequence shown here is derived from an EMBL/GenBank/DDBJ whole genome shotgun (WGS) entry which is preliminary data.</text>
</comment>
<evidence type="ECO:0000256" key="4">
    <source>
        <dbReference type="ARBA" id="ARBA00023026"/>
    </source>
</evidence>
<protein>
    <recommendedName>
        <fullName evidence="7">Peptidase S1 domain-containing protein</fullName>
    </recommendedName>
</protein>
<evidence type="ECO:0000256" key="6">
    <source>
        <dbReference type="ARBA" id="ARBA00023180"/>
    </source>
</evidence>
<dbReference type="InterPro" id="IPR001254">
    <property type="entry name" value="Trypsin_dom"/>
</dbReference>
<evidence type="ECO:0000256" key="1">
    <source>
        <dbReference type="ARBA" id="ARBA00004613"/>
    </source>
</evidence>
<dbReference type="OrthoDB" id="122635at2759"/>
<dbReference type="PANTHER" id="PTHR24276:SF98">
    <property type="entry name" value="FI18310P1-RELATED"/>
    <property type="match status" value="1"/>
</dbReference>
<evidence type="ECO:0000259" key="7">
    <source>
        <dbReference type="Pfam" id="PF00089"/>
    </source>
</evidence>
<dbReference type="EMBL" id="RCMG01000477">
    <property type="protein sequence ID" value="KAG2853516.1"/>
    <property type="molecule type" value="Genomic_DNA"/>
</dbReference>
<dbReference type="InterPro" id="IPR050430">
    <property type="entry name" value="Peptidase_S1"/>
</dbReference>
<proteinExistence type="predicted"/>
<dbReference type="STRING" id="29920.A0A329RIK9"/>